<dbReference type="WBParaSite" id="EVEC_0000870301-mRNA-1">
    <property type="protein sequence ID" value="EVEC_0000870301-mRNA-1"/>
    <property type="gene ID" value="EVEC_0000870301"/>
</dbReference>
<evidence type="ECO:0000313" key="3">
    <source>
        <dbReference type="EMBL" id="VDD93436.1"/>
    </source>
</evidence>
<evidence type="ECO:0000256" key="2">
    <source>
        <dbReference type="SAM" id="SignalP"/>
    </source>
</evidence>
<dbReference type="OrthoDB" id="5855624at2759"/>
<sequence>MAASFYKTLILELVAILLVARLMVVAQQYYGANQYYQPQNQMQSQQQVFHPMYQSGQRTNQVNNGNQFYQPQLNRQQPFGAANGQQRNLAYAPRAAGFISVPSQSGNSTSGASVTVQITDYQSKEFRVSPNATCICPTGKTCAYIKSGEPSCWFSFTVILSAKGQSAQYISTEFLPIREGVIDDTRWKQTHTVEMTTAPISVDVVIQHYGLVIDLSGALLNYNAFGVVENFGFTPSANTSVYRRDNQALGTSCVIRNQDTTADDNATAPRQYLSNGYNAGLGSRPLLQKENLWDHEPVRAAAAMNPATRLPVNENDITQQSEVRSAAKT</sequence>
<organism evidence="5">
    <name type="scientific">Enterobius vermicularis</name>
    <name type="common">Human pinworm</name>
    <dbReference type="NCBI Taxonomy" id="51028"/>
    <lineage>
        <taxon>Eukaryota</taxon>
        <taxon>Metazoa</taxon>
        <taxon>Ecdysozoa</taxon>
        <taxon>Nematoda</taxon>
        <taxon>Chromadorea</taxon>
        <taxon>Rhabditida</taxon>
        <taxon>Spirurina</taxon>
        <taxon>Oxyuridomorpha</taxon>
        <taxon>Oxyuroidea</taxon>
        <taxon>Oxyuridae</taxon>
        <taxon>Enterobius</taxon>
    </lineage>
</organism>
<evidence type="ECO:0000256" key="1">
    <source>
        <dbReference type="SAM" id="MobiDB-lite"/>
    </source>
</evidence>
<feature type="signal peptide" evidence="2">
    <location>
        <begin position="1"/>
        <end position="26"/>
    </location>
</feature>
<feature type="chain" id="PRO_5043122845" evidence="2">
    <location>
        <begin position="27"/>
        <end position="329"/>
    </location>
</feature>
<keyword evidence="4" id="KW-1185">Reference proteome</keyword>
<feature type="compositionally biased region" description="Polar residues" evidence="1">
    <location>
        <begin position="315"/>
        <end position="329"/>
    </location>
</feature>
<reference evidence="3 4" key="2">
    <citation type="submission" date="2018-10" db="EMBL/GenBank/DDBJ databases">
        <authorList>
            <consortium name="Pathogen Informatics"/>
        </authorList>
    </citation>
    <scope>NUCLEOTIDE SEQUENCE [LARGE SCALE GENOMIC DNA]</scope>
</reference>
<dbReference type="Proteomes" id="UP000274131">
    <property type="component" value="Unassembled WGS sequence"/>
</dbReference>
<evidence type="ECO:0000313" key="4">
    <source>
        <dbReference type="Proteomes" id="UP000274131"/>
    </source>
</evidence>
<feature type="region of interest" description="Disordered" evidence="1">
    <location>
        <begin position="309"/>
        <end position="329"/>
    </location>
</feature>
<reference evidence="5" key="1">
    <citation type="submission" date="2017-02" db="UniProtKB">
        <authorList>
            <consortium name="WormBaseParasite"/>
        </authorList>
    </citation>
    <scope>IDENTIFICATION</scope>
</reference>
<dbReference type="EMBL" id="UXUI01009307">
    <property type="protein sequence ID" value="VDD93436.1"/>
    <property type="molecule type" value="Genomic_DNA"/>
</dbReference>
<accession>A0A0N4VDL4</accession>
<evidence type="ECO:0000313" key="5">
    <source>
        <dbReference type="WBParaSite" id="EVEC_0000870301-mRNA-1"/>
    </source>
</evidence>
<name>A0A0N4VDL4_ENTVE</name>
<dbReference type="AlphaFoldDB" id="A0A0N4VDL4"/>
<keyword evidence="2" id="KW-0732">Signal</keyword>
<gene>
    <name evidence="3" type="ORF">EVEC_LOCUS8187</name>
</gene>
<protein>
    <submittedName>
        <fullName evidence="5">CBM49 domain-containing protein</fullName>
    </submittedName>
</protein>
<proteinExistence type="predicted"/>